<dbReference type="Proteomes" id="UP001140011">
    <property type="component" value="Unassembled WGS sequence"/>
</dbReference>
<comment type="caution">
    <text evidence="2">The sequence shown here is derived from an EMBL/GenBank/DDBJ whole genome shotgun (WGS) entry which is preliminary data.</text>
</comment>
<gene>
    <name evidence="2" type="ORF">GGI19_006523</name>
</gene>
<evidence type="ECO:0000313" key="2">
    <source>
        <dbReference type="EMBL" id="KAJ2745224.1"/>
    </source>
</evidence>
<dbReference type="AlphaFoldDB" id="A0A9W8GU83"/>
<dbReference type="EMBL" id="JANBUH010001470">
    <property type="protein sequence ID" value="KAJ2745224.1"/>
    <property type="molecule type" value="Genomic_DNA"/>
</dbReference>
<proteinExistence type="predicted"/>
<keyword evidence="1" id="KW-1133">Transmembrane helix</keyword>
<accession>A0A9W8GU83</accession>
<evidence type="ECO:0000256" key="1">
    <source>
        <dbReference type="SAM" id="Phobius"/>
    </source>
</evidence>
<name>A0A9W8GU83_9FUNG</name>
<feature type="transmembrane region" description="Helical" evidence="1">
    <location>
        <begin position="80"/>
        <end position="104"/>
    </location>
</feature>
<evidence type="ECO:0000313" key="3">
    <source>
        <dbReference type="Proteomes" id="UP001140011"/>
    </source>
</evidence>
<feature type="non-terminal residue" evidence="2">
    <location>
        <position position="117"/>
    </location>
</feature>
<reference evidence="2" key="1">
    <citation type="submission" date="2022-07" db="EMBL/GenBank/DDBJ databases">
        <title>Phylogenomic reconstructions and comparative analyses of Kickxellomycotina fungi.</title>
        <authorList>
            <person name="Reynolds N.K."/>
            <person name="Stajich J.E."/>
            <person name="Barry K."/>
            <person name="Grigoriev I.V."/>
            <person name="Crous P."/>
            <person name="Smith M.E."/>
        </authorList>
    </citation>
    <scope>NUCLEOTIDE SEQUENCE</scope>
    <source>
        <strain evidence="2">BCRC 34297</strain>
    </source>
</reference>
<feature type="transmembrane region" description="Helical" evidence="1">
    <location>
        <begin position="44"/>
        <end position="68"/>
    </location>
</feature>
<keyword evidence="1" id="KW-0812">Transmembrane</keyword>
<dbReference type="OrthoDB" id="5576609at2759"/>
<keyword evidence="3" id="KW-1185">Reference proteome</keyword>
<sequence>MVRIIRTRRETKRALLASAEYYGPSDAVHRNTNPDLLNQTLRSIIWFPITPIISIWLNILLLTISYYTRRVFMSLEFINVLLLALQSFFLAIALVVNPSVRYAYAEHAKQKRSKKEA</sequence>
<protein>
    <submittedName>
        <fullName evidence="2">Uncharacterized protein</fullName>
    </submittedName>
</protein>
<organism evidence="2 3">
    <name type="scientific">Coemansia pectinata</name>
    <dbReference type="NCBI Taxonomy" id="1052879"/>
    <lineage>
        <taxon>Eukaryota</taxon>
        <taxon>Fungi</taxon>
        <taxon>Fungi incertae sedis</taxon>
        <taxon>Zoopagomycota</taxon>
        <taxon>Kickxellomycotina</taxon>
        <taxon>Kickxellomycetes</taxon>
        <taxon>Kickxellales</taxon>
        <taxon>Kickxellaceae</taxon>
        <taxon>Coemansia</taxon>
    </lineage>
</organism>
<keyword evidence="1" id="KW-0472">Membrane</keyword>